<dbReference type="SUPFAM" id="SSF48452">
    <property type="entry name" value="TPR-like"/>
    <property type="match status" value="1"/>
</dbReference>
<comment type="subcellular location">
    <subcellularLocation>
        <location evidence="1">Cell outer membrane</location>
    </subcellularLocation>
</comment>
<evidence type="ECO:0000256" key="1">
    <source>
        <dbReference type="ARBA" id="ARBA00004442"/>
    </source>
</evidence>
<reference evidence="8" key="1">
    <citation type="submission" date="2020-10" db="EMBL/GenBank/DDBJ databases">
        <authorList>
            <person name="Gilroy R."/>
        </authorList>
    </citation>
    <scope>NUCLEOTIDE SEQUENCE</scope>
    <source>
        <strain evidence="8">G3-8215</strain>
    </source>
</reference>
<evidence type="ECO:0000259" key="6">
    <source>
        <dbReference type="Pfam" id="PF07980"/>
    </source>
</evidence>
<gene>
    <name evidence="8" type="ORF">IAB75_07715</name>
</gene>
<accession>A0A940IHZ5</accession>
<sequence length="630" mass="71989">MKRYRFISILLASLLLCGCEKYLDRSPDMGLTEDDIYKDYSSLRGFLDKIFQTSANNNTESDILIYMYAINSYGNLYSNVGNLSDEYVCVRNSDAAKFVNAGNWLGCGEGQFEIDSRGRTAIARAYRGLRIVNKVIGGIDRVPSMTEDQRNKLLGQAYFLRAYFYFELIKRYGGMPKFDKAWAATDDFDVPRMTYQESNEWMQGDLDNAIAMLPDLWPDEEFGRPDKVSALALKAMTQLYAASPLMQNGLDATVDNGYGKEMAAEAARTAQKCLDAIDASSWYRLMDHDEYRSIYLMPNNNQFAQPEYLWFNRTHPGNWSAFVRAQWLTQPYDDKTGAEGTPYNAPSQNMVDMFERKGEDGFYYPIDDPRSGYDAVKYTDPYSDRDPRLANNIIVPGEAWGTDLNGAQYYLTTYVGGYSTNFITTNQFTNASQHTGYMCKKFIWPEASTPLFGASGFNMYRLTTVYIRVSQVYLDFAEASYEATGDPDAIVEGCSMSARQALNIIRNRAGIGDLPSGVDFREAYRRERAVELMFEGHRWYDIRRWMIAVDLFKDEHPMKRVLAYPLDGNGNEYPGNLTGADACKIRIPQFRFEYADVTTVERVFSTRNYWYPLPMEEVAALDNLKQNPGW</sequence>
<dbReference type="Proteomes" id="UP000725002">
    <property type="component" value="Unassembled WGS sequence"/>
</dbReference>
<dbReference type="InterPro" id="IPR011990">
    <property type="entry name" value="TPR-like_helical_dom_sf"/>
</dbReference>
<feature type="domain" description="RagB/SusD" evidence="6">
    <location>
        <begin position="300"/>
        <end position="630"/>
    </location>
</feature>
<reference evidence="8" key="2">
    <citation type="journal article" date="2021" name="PeerJ">
        <title>Extensive microbial diversity within the chicken gut microbiome revealed by metagenomics and culture.</title>
        <authorList>
            <person name="Gilroy R."/>
            <person name="Ravi A."/>
            <person name="Getino M."/>
            <person name="Pursley I."/>
            <person name="Horton D.L."/>
            <person name="Alikhan N.F."/>
            <person name="Baker D."/>
            <person name="Gharbi K."/>
            <person name="Hall N."/>
            <person name="Watson M."/>
            <person name="Adriaenssens E.M."/>
            <person name="Foster-Nyarko E."/>
            <person name="Jarju S."/>
            <person name="Secka A."/>
            <person name="Antonio M."/>
            <person name="Oren A."/>
            <person name="Chaudhuri R.R."/>
            <person name="La Ragione R."/>
            <person name="Hildebrand F."/>
            <person name="Pallen M.J."/>
        </authorList>
    </citation>
    <scope>NUCLEOTIDE SEQUENCE</scope>
    <source>
        <strain evidence="8">G3-8215</strain>
    </source>
</reference>
<dbReference type="Pfam" id="PF07980">
    <property type="entry name" value="SusD_RagB"/>
    <property type="match status" value="1"/>
</dbReference>
<proteinExistence type="inferred from homology"/>
<evidence type="ECO:0000256" key="5">
    <source>
        <dbReference type="ARBA" id="ARBA00023237"/>
    </source>
</evidence>
<dbReference type="GO" id="GO:0009279">
    <property type="term" value="C:cell outer membrane"/>
    <property type="evidence" value="ECO:0007669"/>
    <property type="project" value="UniProtKB-SubCell"/>
</dbReference>
<evidence type="ECO:0000259" key="7">
    <source>
        <dbReference type="Pfam" id="PF14322"/>
    </source>
</evidence>
<comment type="caution">
    <text evidence="8">The sequence shown here is derived from an EMBL/GenBank/DDBJ whole genome shotgun (WGS) entry which is preliminary data.</text>
</comment>
<name>A0A940IHZ5_9BACT</name>
<dbReference type="InterPro" id="IPR033985">
    <property type="entry name" value="SusD-like_N"/>
</dbReference>
<evidence type="ECO:0000256" key="4">
    <source>
        <dbReference type="ARBA" id="ARBA00023136"/>
    </source>
</evidence>
<keyword evidence="3" id="KW-0732">Signal</keyword>
<organism evidence="8 9">
    <name type="scientific">Candidatus Cryptobacteroides avicola</name>
    <dbReference type="NCBI Taxonomy" id="2840757"/>
    <lineage>
        <taxon>Bacteria</taxon>
        <taxon>Pseudomonadati</taxon>
        <taxon>Bacteroidota</taxon>
        <taxon>Bacteroidia</taxon>
        <taxon>Bacteroidales</taxon>
        <taxon>Candidatus Cryptobacteroides</taxon>
    </lineage>
</organism>
<keyword evidence="4" id="KW-0472">Membrane</keyword>
<evidence type="ECO:0000313" key="9">
    <source>
        <dbReference type="Proteomes" id="UP000725002"/>
    </source>
</evidence>
<comment type="similarity">
    <text evidence="2">Belongs to the SusD family.</text>
</comment>
<dbReference type="Gene3D" id="1.25.40.390">
    <property type="match status" value="1"/>
</dbReference>
<dbReference type="InterPro" id="IPR012944">
    <property type="entry name" value="SusD_RagB_dom"/>
</dbReference>
<dbReference type="Pfam" id="PF14322">
    <property type="entry name" value="SusD-like_3"/>
    <property type="match status" value="1"/>
</dbReference>
<dbReference type="AlphaFoldDB" id="A0A940IHZ5"/>
<dbReference type="PROSITE" id="PS51257">
    <property type="entry name" value="PROKAR_LIPOPROTEIN"/>
    <property type="match status" value="1"/>
</dbReference>
<protein>
    <submittedName>
        <fullName evidence="8">RagB/SusD family nutrient uptake outer membrane protein</fullName>
    </submittedName>
</protein>
<evidence type="ECO:0000256" key="2">
    <source>
        <dbReference type="ARBA" id="ARBA00006275"/>
    </source>
</evidence>
<feature type="domain" description="SusD-like N-terminal" evidence="7">
    <location>
        <begin position="81"/>
        <end position="234"/>
    </location>
</feature>
<evidence type="ECO:0000313" key="8">
    <source>
        <dbReference type="EMBL" id="MBO8483982.1"/>
    </source>
</evidence>
<evidence type="ECO:0000256" key="3">
    <source>
        <dbReference type="ARBA" id="ARBA00022729"/>
    </source>
</evidence>
<dbReference type="EMBL" id="JADILV010000051">
    <property type="protein sequence ID" value="MBO8483982.1"/>
    <property type="molecule type" value="Genomic_DNA"/>
</dbReference>
<keyword evidence="5" id="KW-0998">Cell outer membrane</keyword>